<dbReference type="CDD" id="cd07987">
    <property type="entry name" value="LPLAT_MGAT-like"/>
    <property type="match status" value="1"/>
</dbReference>
<dbReference type="PANTHER" id="PTHR22753:SF14">
    <property type="entry name" value="MONOACYLGLYCEROL_DIACYLGLYCEROL O-ACYLTRANSFERASE"/>
    <property type="match status" value="1"/>
</dbReference>
<evidence type="ECO:0000313" key="1">
    <source>
        <dbReference type="EMBL" id="CAD7641707.1"/>
    </source>
</evidence>
<dbReference type="OrthoDB" id="44277at2759"/>
<name>A0A7R9LIT1_9ACAR</name>
<reference evidence="1" key="1">
    <citation type="submission" date="2020-11" db="EMBL/GenBank/DDBJ databases">
        <authorList>
            <person name="Tran Van P."/>
        </authorList>
    </citation>
    <scope>NUCLEOTIDE SEQUENCE</scope>
</reference>
<evidence type="ECO:0008006" key="3">
    <source>
        <dbReference type="Google" id="ProtNLM"/>
    </source>
</evidence>
<evidence type="ECO:0000313" key="2">
    <source>
        <dbReference type="Proteomes" id="UP000759131"/>
    </source>
</evidence>
<proteinExistence type="predicted"/>
<accession>A0A7R9LIT1</accession>
<organism evidence="1">
    <name type="scientific">Medioppia subpectinata</name>
    <dbReference type="NCBI Taxonomy" id="1979941"/>
    <lineage>
        <taxon>Eukaryota</taxon>
        <taxon>Metazoa</taxon>
        <taxon>Ecdysozoa</taxon>
        <taxon>Arthropoda</taxon>
        <taxon>Chelicerata</taxon>
        <taxon>Arachnida</taxon>
        <taxon>Acari</taxon>
        <taxon>Acariformes</taxon>
        <taxon>Sarcoptiformes</taxon>
        <taxon>Oribatida</taxon>
        <taxon>Brachypylina</taxon>
        <taxon>Oppioidea</taxon>
        <taxon>Oppiidae</taxon>
        <taxon>Medioppia</taxon>
    </lineage>
</organism>
<dbReference type="Proteomes" id="UP000759131">
    <property type="component" value="Unassembled WGS sequence"/>
</dbReference>
<feature type="non-terminal residue" evidence="1">
    <location>
        <position position="218"/>
    </location>
</feature>
<gene>
    <name evidence="1" type="ORF">OSB1V03_LOCUS18786</name>
</gene>
<dbReference type="EMBL" id="CAJPIZ010025756">
    <property type="protein sequence ID" value="CAG2118836.1"/>
    <property type="molecule type" value="Genomic_DNA"/>
</dbReference>
<protein>
    <recommendedName>
        <fullName evidence="3">Transmembrane protein 68</fullName>
    </recommendedName>
</protein>
<sequence length="218" mass="25108">KIKDAIERKHYWDGALHAVAVLWEAHGYVWHGYEVIGLDNIPDDGPALIVYYHGAIPIDYYYLSAKCLLTKNRLIRAVGDHFLFRIPAQFGDERYRLMWGQRTGFARVALEAQVPIIPVFTQNIREAFRSLSLGQTFLRRIYERIKLPCVPIYGGFPVKLTTIIGKPIPYDPSITPEELVEKTSLAIEDLIRKNQRVPGSILKAMIDRFYSYPKEKCI</sequence>
<keyword evidence="2" id="KW-1185">Reference proteome</keyword>
<dbReference type="GO" id="GO:0016020">
    <property type="term" value="C:membrane"/>
    <property type="evidence" value="ECO:0007669"/>
    <property type="project" value="TreeGrafter"/>
</dbReference>
<dbReference type="AlphaFoldDB" id="A0A7R9LIT1"/>
<dbReference type="PANTHER" id="PTHR22753">
    <property type="entry name" value="TRANSMEMBRANE PROTEIN 68"/>
    <property type="match status" value="1"/>
</dbReference>
<dbReference type="EMBL" id="OC880331">
    <property type="protein sequence ID" value="CAD7641707.1"/>
    <property type="molecule type" value="Genomic_DNA"/>
</dbReference>